<protein>
    <submittedName>
        <fullName evidence="2">Uncharacterized protein</fullName>
    </submittedName>
</protein>
<evidence type="ECO:0000313" key="3">
    <source>
        <dbReference type="Proteomes" id="UP000215137"/>
    </source>
</evidence>
<keyword evidence="1" id="KW-0175">Coiled coil</keyword>
<reference evidence="2 3" key="1">
    <citation type="submission" date="2017-08" db="EMBL/GenBank/DDBJ databases">
        <title>Complete Genome Sequence of Bacillus kochii Oregon-R-modENCODE STRAIN BDGP4, isolated from Drosophila melanogaster gut.</title>
        <authorList>
            <person name="Wan K.H."/>
            <person name="Yu C."/>
            <person name="Park S."/>
            <person name="Hammonds A.S."/>
            <person name="Booth B.W."/>
            <person name="Celniker S.E."/>
        </authorList>
    </citation>
    <scope>NUCLEOTIDE SEQUENCE [LARGE SCALE GENOMIC DNA]</scope>
    <source>
        <strain evidence="2 3">BDGP4</strain>
    </source>
</reference>
<keyword evidence="3" id="KW-1185">Reference proteome</keyword>
<organism evidence="2 3">
    <name type="scientific">Cytobacillus kochii</name>
    <dbReference type="NCBI Taxonomy" id="859143"/>
    <lineage>
        <taxon>Bacteria</taxon>
        <taxon>Bacillati</taxon>
        <taxon>Bacillota</taxon>
        <taxon>Bacilli</taxon>
        <taxon>Bacillales</taxon>
        <taxon>Bacillaceae</taxon>
        <taxon>Cytobacillus</taxon>
    </lineage>
</organism>
<evidence type="ECO:0000256" key="1">
    <source>
        <dbReference type="SAM" id="Coils"/>
    </source>
</evidence>
<dbReference type="OrthoDB" id="2625319at2"/>
<evidence type="ECO:0000313" key="2">
    <source>
        <dbReference type="EMBL" id="ASV68204.1"/>
    </source>
</evidence>
<feature type="coiled-coil region" evidence="1">
    <location>
        <begin position="52"/>
        <end position="79"/>
    </location>
</feature>
<gene>
    <name evidence="2" type="ORF">CKF48_13250</name>
</gene>
<dbReference type="KEGG" id="bko:CKF48_13250"/>
<dbReference type="Proteomes" id="UP000215137">
    <property type="component" value="Chromosome"/>
</dbReference>
<feature type="coiled-coil region" evidence="1">
    <location>
        <begin position="114"/>
        <end position="141"/>
    </location>
</feature>
<dbReference type="AlphaFoldDB" id="A0A248TJ19"/>
<accession>A0A248TJ19</accession>
<sequence length="141" mass="15955">MSLKKRKYIKILFSCLFAGFLLSVSFRFVSAGEDMESMLTNWFSAKKAASIAEIETAVNEEKNKQIAKLKEEIPQKLVEADQQIKEKTQSEVAKRVAELDAYTNELIKNYDPTIEENKKKIAELEAIMEAAKADMTAVAEE</sequence>
<name>A0A248TJ19_9BACI</name>
<dbReference type="RefSeq" id="WP_095371774.1">
    <property type="nucleotide sequence ID" value="NZ_CP022983.1"/>
</dbReference>
<proteinExistence type="predicted"/>
<dbReference type="EMBL" id="CP022983">
    <property type="protein sequence ID" value="ASV68204.1"/>
    <property type="molecule type" value="Genomic_DNA"/>
</dbReference>